<keyword evidence="3" id="KW-1185">Reference proteome</keyword>
<proteinExistence type="predicted"/>
<dbReference type="EMBL" id="JAUUUU010000003">
    <property type="protein sequence ID" value="MDP1520912.1"/>
    <property type="molecule type" value="Genomic_DNA"/>
</dbReference>
<keyword evidence="1" id="KW-1133">Transmembrane helix</keyword>
<accession>A0AAW8B4U2</accession>
<organism evidence="2 3">
    <name type="scientific">Porticoccus litoralis</name>
    <dbReference type="NCBI Taxonomy" id="434086"/>
    <lineage>
        <taxon>Bacteria</taxon>
        <taxon>Pseudomonadati</taxon>
        <taxon>Pseudomonadota</taxon>
        <taxon>Gammaproteobacteria</taxon>
        <taxon>Cellvibrionales</taxon>
        <taxon>Porticoccaceae</taxon>
        <taxon>Porticoccus</taxon>
    </lineage>
</organism>
<dbReference type="Pfam" id="PF10095">
    <property type="entry name" value="DUF2333"/>
    <property type="match status" value="1"/>
</dbReference>
<evidence type="ECO:0000313" key="3">
    <source>
        <dbReference type="Proteomes" id="UP001178354"/>
    </source>
</evidence>
<protein>
    <submittedName>
        <fullName evidence="2">DUF2333 family protein</fullName>
    </submittedName>
</protein>
<dbReference type="InterPro" id="IPR016936">
    <property type="entry name" value="UCP029693"/>
</dbReference>
<evidence type="ECO:0000313" key="2">
    <source>
        <dbReference type="EMBL" id="MDP1520912.1"/>
    </source>
</evidence>
<gene>
    <name evidence="2" type="ORF">Q8A57_08030</name>
</gene>
<keyword evidence="1" id="KW-0472">Membrane</keyword>
<evidence type="ECO:0000256" key="1">
    <source>
        <dbReference type="SAM" id="Phobius"/>
    </source>
</evidence>
<reference evidence="2" key="1">
    <citation type="journal article" date="2010" name="Int. J. Syst. Evol. Microbiol.">
        <title>Porticoccus litoralis gen. nov., sp. nov., a gammaproteobacterium isolated from the Yellow Sea.</title>
        <authorList>
            <person name="Oh H.M."/>
            <person name="Kim H."/>
            <person name="Kim K.M."/>
            <person name="Min G.S."/>
            <person name="Cho J.C."/>
        </authorList>
    </citation>
    <scope>NUCLEOTIDE SEQUENCE</scope>
    <source>
        <strain evidence="2">DSM 25064</strain>
    </source>
</reference>
<dbReference type="PIRSF" id="PIRSF029693">
    <property type="entry name" value="UCP029693"/>
    <property type="match status" value="1"/>
</dbReference>
<sequence length="352" mass="39393">MKMPRWAKKWSRKVSDVGDALVDDYTGPHNPLWVRASVTVVLVYLLTILILCWYWDKEPALFDVAENAQSRATAQVVGGVSTATLIGIVDTLLTKRGGYLSNDIAPPGMLMDNIPNWEYGVVIQVRDFNKALREAFSRSLSQSTEDGDLALAESRFNFDHNSWIVPATESEYREGMQYLESYLKRLSDRAQYDAQFYARADNLRYWLGTVETRLGSLSQRLSASVGQRRINTDLAGEAASQQSTNTPGELVVKTPWLELDDVFYEARGSTWALIQLLKAIEIDFDEILRKKNARVSLQQIIRELEGTQQAVFPVILNGGGLGLLANHSLVMASYISRANAAIIDLRELLAQG</sequence>
<feature type="transmembrane region" description="Helical" evidence="1">
    <location>
        <begin position="32"/>
        <end position="55"/>
    </location>
</feature>
<comment type="caution">
    <text evidence="2">The sequence shown here is derived from an EMBL/GenBank/DDBJ whole genome shotgun (WGS) entry which is preliminary data.</text>
</comment>
<reference evidence="2" key="2">
    <citation type="submission" date="2023-08" db="EMBL/GenBank/DDBJ databases">
        <authorList>
            <person name="Luo J."/>
        </authorList>
    </citation>
    <scope>NUCLEOTIDE SEQUENCE</scope>
    <source>
        <strain evidence="2">DSM 25064</strain>
    </source>
</reference>
<dbReference type="Proteomes" id="UP001178354">
    <property type="component" value="Unassembled WGS sequence"/>
</dbReference>
<keyword evidence="1" id="KW-0812">Transmembrane</keyword>
<dbReference type="AlphaFoldDB" id="A0AAW8B4U2"/>
<name>A0AAW8B4U2_9GAMM</name>